<dbReference type="PRINTS" id="PR00081">
    <property type="entry name" value="GDHRDH"/>
</dbReference>
<dbReference type="EMBL" id="JANSUY010000004">
    <property type="protein sequence ID" value="MCR9015156.1"/>
    <property type="molecule type" value="Genomic_DNA"/>
</dbReference>
<dbReference type="InterPro" id="IPR036291">
    <property type="entry name" value="NAD(P)-bd_dom_sf"/>
</dbReference>
<comment type="similarity">
    <text evidence="1">Belongs to the short-chain dehydrogenases/reductases (SDR) family.</text>
</comment>
<dbReference type="RefSeq" id="WP_258423013.1">
    <property type="nucleotide sequence ID" value="NZ_JANSUY010000004.1"/>
</dbReference>
<dbReference type="PANTHER" id="PTHR43669">
    <property type="entry name" value="5-KETO-D-GLUCONATE 5-REDUCTASE"/>
    <property type="match status" value="1"/>
</dbReference>
<comment type="caution">
    <text evidence="3">The sequence shown here is derived from an EMBL/GenBank/DDBJ whole genome shotgun (WGS) entry which is preliminary data.</text>
</comment>
<dbReference type="PANTHER" id="PTHR43669:SF3">
    <property type="entry name" value="ALCOHOL DEHYDROGENASE, PUTATIVE (AFU_ORTHOLOGUE AFUA_3G03445)-RELATED"/>
    <property type="match status" value="1"/>
</dbReference>
<organism evidence="3 4">
    <name type="scientific">Aquiflexum gelatinilyticum</name>
    <dbReference type="NCBI Taxonomy" id="2961943"/>
    <lineage>
        <taxon>Bacteria</taxon>
        <taxon>Pseudomonadati</taxon>
        <taxon>Bacteroidota</taxon>
        <taxon>Cytophagia</taxon>
        <taxon>Cytophagales</taxon>
        <taxon>Cyclobacteriaceae</taxon>
        <taxon>Aquiflexum</taxon>
    </lineage>
</organism>
<dbReference type="AlphaFoldDB" id="A0A9X2T0R5"/>
<dbReference type="GO" id="GO:0016491">
    <property type="term" value="F:oxidoreductase activity"/>
    <property type="evidence" value="ECO:0007669"/>
    <property type="project" value="UniProtKB-KW"/>
</dbReference>
<evidence type="ECO:0000313" key="3">
    <source>
        <dbReference type="EMBL" id="MCR9015156.1"/>
    </source>
</evidence>
<dbReference type="Proteomes" id="UP001142175">
    <property type="component" value="Unassembled WGS sequence"/>
</dbReference>
<reference evidence="3" key="1">
    <citation type="submission" date="2022-08" db="EMBL/GenBank/DDBJ databases">
        <authorList>
            <person name="Zhang D."/>
        </authorList>
    </citation>
    <scope>NUCLEOTIDE SEQUENCE</scope>
    <source>
        <strain evidence="3">XJ19-11</strain>
    </source>
</reference>
<protein>
    <submittedName>
        <fullName evidence="3">SDR family NAD(P)-dependent oxidoreductase</fullName>
    </submittedName>
</protein>
<keyword evidence="4" id="KW-1185">Reference proteome</keyword>
<sequence>MERNLIITGAAGNLGKAVVEKFKREGYRVIATVLPGSGETVEEADDVYEVDVTDETAVKDFANDYVMQYGEVDAIGLLVGGYAGGDIEHTGLEDLDKMIKLNFYSAFNMVKNFLPLMKKADFGDFLFIGARPALQPEDAKNVVAYALSKRLVVELANFVAEDAKNKKVRAHVFVPSIIDTQANRESMPDADFSKWVSPAEIAEAMHYAVNNPSLRNMTFKLYGGI</sequence>
<gene>
    <name evidence="3" type="ORF">NU887_08915</name>
</gene>
<keyword evidence="2" id="KW-0560">Oxidoreductase</keyword>
<accession>A0A9X2T0R5</accession>
<dbReference type="Pfam" id="PF00106">
    <property type="entry name" value="adh_short"/>
    <property type="match status" value="1"/>
</dbReference>
<dbReference type="InterPro" id="IPR002347">
    <property type="entry name" value="SDR_fam"/>
</dbReference>
<evidence type="ECO:0000256" key="1">
    <source>
        <dbReference type="ARBA" id="ARBA00006484"/>
    </source>
</evidence>
<dbReference type="Gene3D" id="3.40.50.720">
    <property type="entry name" value="NAD(P)-binding Rossmann-like Domain"/>
    <property type="match status" value="1"/>
</dbReference>
<evidence type="ECO:0000256" key="2">
    <source>
        <dbReference type="ARBA" id="ARBA00023002"/>
    </source>
</evidence>
<evidence type="ECO:0000313" key="4">
    <source>
        <dbReference type="Proteomes" id="UP001142175"/>
    </source>
</evidence>
<dbReference type="SUPFAM" id="SSF51735">
    <property type="entry name" value="NAD(P)-binding Rossmann-fold domains"/>
    <property type="match status" value="1"/>
</dbReference>
<name>A0A9X2T0R5_9BACT</name>
<proteinExistence type="inferred from homology"/>